<dbReference type="GO" id="GO:0005737">
    <property type="term" value="C:cytoplasm"/>
    <property type="evidence" value="ECO:0000318"/>
    <property type="project" value="GO_Central"/>
</dbReference>
<dbReference type="eggNOG" id="KOG4735">
    <property type="taxonomic scope" value="Eukaryota"/>
</dbReference>
<dbReference type="OMA" id="LEWIEMQ"/>
<comment type="subcellular location">
    <subcellularLocation>
        <location evidence="1">Membrane</location>
        <topology evidence="1">Single-pass membrane protein</topology>
    </subcellularLocation>
</comment>
<keyword evidence="9" id="KW-0732">Signal</keyword>
<feature type="signal peptide" evidence="9">
    <location>
        <begin position="1"/>
        <end position="22"/>
    </location>
</feature>
<evidence type="ECO:0000256" key="2">
    <source>
        <dbReference type="ARBA" id="ARBA00007647"/>
    </source>
</evidence>
<evidence type="ECO:0000256" key="9">
    <source>
        <dbReference type="SAM" id="SignalP"/>
    </source>
</evidence>
<keyword evidence="7" id="KW-0472">Membrane</keyword>
<gene>
    <name evidence="10" type="primary">AUGUSTUS-3.0.2_15154</name>
    <name evidence="10" type="ORF">TcasGA2_TC015154</name>
</gene>
<keyword evidence="4 8" id="KW-0808">Transferase</keyword>
<sequence>MSKKLCLLFLITLGIICTFVISKNLTSDQTPTKHHTFRQILQAPSDPLDKPFSLPPAKNTTGNIPSVFFTPKAPKPTKLNTTCAKFPDLFDLQFRNDHWQLQKTSTGSLFLFNAYFDRRGGDFVRIITMFTQHPPETQFWCQFWYQNSTKPVIVESEAPFWLFSRKWGADRGQFVHPYLIKCPVKGAPFGVSLVEKPCDNASNVLQIFGKETVVKKNFVVCVKGLNFPFEDKSLRLVEWIELLQILGVEKINFYEFRVHPNTKRLLDYYEDRGLVEVTPISLLENFSNNPPLQSLFLHKKVIERRLQEVIPYNDCLYKHLDEFKFVVLLDTDEVIIPVEETWLQLIQTLEENQPNRSSYMARNVYFLDNNLHQHEWFKDVPQHMHMLQHVIRARNYTKPGHFVKGFHDTRKVEALHNHFPLKCLKGCDHVSINVSLAHLQHYRTGCARGVSSKTCDQMRDDTVMDTRIWNFKQELIRRVDRVSTNLGLL</sequence>
<evidence type="ECO:0000256" key="5">
    <source>
        <dbReference type="ARBA" id="ARBA00022692"/>
    </source>
</evidence>
<dbReference type="Proteomes" id="UP000007266">
    <property type="component" value="Linkage group 6"/>
</dbReference>
<keyword evidence="6" id="KW-1133">Transmembrane helix</keyword>
<dbReference type="InParanoid" id="D2A5L1"/>
<keyword evidence="5" id="KW-0812">Transmembrane</keyword>
<evidence type="ECO:0000313" key="10">
    <source>
        <dbReference type="EMBL" id="EFA05059.1"/>
    </source>
</evidence>
<dbReference type="PhylomeDB" id="D2A5L1"/>
<dbReference type="InterPro" id="IPR008166">
    <property type="entry name" value="Glyco_transf_92"/>
</dbReference>
<dbReference type="EMBL" id="KQ971345">
    <property type="protein sequence ID" value="EFA05059.1"/>
    <property type="molecule type" value="Genomic_DNA"/>
</dbReference>
<dbReference type="PANTHER" id="PTHR21461:SF83">
    <property type="entry name" value="GLYCOSYLTRANSFERASE FAMILY 92 PROTEIN"/>
    <property type="match status" value="1"/>
</dbReference>
<protein>
    <recommendedName>
        <fullName evidence="8">Glycosyltransferase family 92 protein</fullName>
        <ecNumber evidence="8">2.4.1.-</ecNumber>
    </recommendedName>
</protein>
<evidence type="ECO:0000256" key="3">
    <source>
        <dbReference type="ARBA" id="ARBA00022676"/>
    </source>
</evidence>
<dbReference type="PANTHER" id="PTHR21461">
    <property type="entry name" value="GLYCOSYLTRANSFERASE FAMILY 92 PROTEIN"/>
    <property type="match status" value="1"/>
</dbReference>
<dbReference type="GO" id="GO:0016020">
    <property type="term" value="C:membrane"/>
    <property type="evidence" value="ECO:0007669"/>
    <property type="project" value="UniProtKB-SubCell"/>
</dbReference>
<reference evidence="10 11" key="2">
    <citation type="journal article" date="2010" name="Nucleic Acids Res.">
        <title>BeetleBase in 2010: revisions to provide comprehensive genomic information for Tribolium castaneum.</title>
        <authorList>
            <person name="Kim H.S."/>
            <person name="Murphy T."/>
            <person name="Xia J."/>
            <person name="Caragea D."/>
            <person name="Park Y."/>
            <person name="Beeman R.W."/>
            <person name="Lorenzen M.D."/>
            <person name="Butcher S."/>
            <person name="Manak J.R."/>
            <person name="Brown S.J."/>
        </authorList>
    </citation>
    <scope>GENOME REANNOTATION</scope>
    <source>
        <strain evidence="10 11">Georgia GA2</strain>
    </source>
</reference>
<organism evidence="10 11">
    <name type="scientific">Tribolium castaneum</name>
    <name type="common">Red flour beetle</name>
    <dbReference type="NCBI Taxonomy" id="7070"/>
    <lineage>
        <taxon>Eukaryota</taxon>
        <taxon>Metazoa</taxon>
        <taxon>Ecdysozoa</taxon>
        <taxon>Arthropoda</taxon>
        <taxon>Hexapoda</taxon>
        <taxon>Insecta</taxon>
        <taxon>Pterygota</taxon>
        <taxon>Neoptera</taxon>
        <taxon>Endopterygota</taxon>
        <taxon>Coleoptera</taxon>
        <taxon>Polyphaga</taxon>
        <taxon>Cucujiformia</taxon>
        <taxon>Tenebrionidae</taxon>
        <taxon>Tenebrionidae incertae sedis</taxon>
        <taxon>Tribolium</taxon>
    </lineage>
</organism>
<evidence type="ECO:0000256" key="6">
    <source>
        <dbReference type="ARBA" id="ARBA00022989"/>
    </source>
</evidence>
<dbReference type="HOGENOM" id="CLU_028069_0_0_1"/>
<accession>D2A5L1</accession>
<evidence type="ECO:0000256" key="4">
    <source>
        <dbReference type="ARBA" id="ARBA00022679"/>
    </source>
</evidence>
<proteinExistence type="inferred from homology"/>
<dbReference type="AlphaFoldDB" id="D2A5L1"/>
<evidence type="ECO:0000256" key="1">
    <source>
        <dbReference type="ARBA" id="ARBA00004167"/>
    </source>
</evidence>
<comment type="similarity">
    <text evidence="2 8">Belongs to the glycosyltransferase 92 family.</text>
</comment>
<dbReference type="GO" id="GO:0016757">
    <property type="term" value="F:glycosyltransferase activity"/>
    <property type="evidence" value="ECO:0000318"/>
    <property type="project" value="GO_Central"/>
</dbReference>
<reference evidence="10 11" key="1">
    <citation type="journal article" date="2008" name="Nature">
        <title>The genome of the model beetle and pest Tribolium castaneum.</title>
        <authorList>
            <consortium name="Tribolium Genome Sequencing Consortium"/>
            <person name="Richards S."/>
            <person name="Gibbs R.A."/>
            <person name="Weinstock G.M."/>
            <person name="Brown S.J."/>
            <person name="Denell R."/>
            <person name="Beeman R.W."/>
            <person name="Gibbs R."/>
            <person name="Beeman R.W."/>
            <person name="Brown S.J."/>
            <person name="Bucher G."/>
            <person name="Friedrich M."/>
            <person name="Grimmelikhuijzen C.J."/>
            <person name="Klingler M."/>
            <person name="Lorenzen M."/>
            <person name="Richards S."/>
            <person name="Roth S."/>
            <person name="Schroder R."/>
            <person name="Tautz D."/>
            <person name="Zdobnov E.M."/>
            <person name="Muzny D."/>
            <person name="Gibbs R.A."/>
            <person name="Weinstock G.M."/>
            <person name="Attaway T."/>
            <person name="Bell S."/>
            <person name="Buhay C.J."/>
            <person name="Chandrabose M.N."/>
            <person name="Chavez D."/>
            <person name="Clerk-Blankenburg K.P."/>
            <person name="Cree A."/>
            <person name="Dao M."/>
            <person name="Davis C."/>
            <person name="Chacko J."/>
            <person name="Dinh H."/>
            <person name="Dugan-Rocha S."/>
            <person name="Fowler G."/>
            <person name="Garner T.T."/>
            <person name="Garnes J."/>
            <person name="Gnirke A."/>
            <person name="Hawes A."/>
            <person name="Hernandez J."/>
            <person name="Hines S."/>
            <person name="Holder M."/>
            <person name="Hume J."/>
            <person name="Jhangiani S.N."/>
            <person name="Joshi V."/>
            <person name="Khan Z.M."/>
            <person name="Jackson L."/>
            <person name="Kovar C."/>
            <person name="Kowis A."/>
            <person name="Lee S."/>
            <person name="Lewis L.R."/>
            <person name="Margolis J."/>
            <person name="Morgan M."/>
            <person name="Nazareth L.V."/>
            <person name="Nguyen N."/>
            <person name="Okwuonu G."/>
            <person name="Parker D."/>
            <person name="Richards S."/>
            <person name="Ruiz S.J."/>
            <person name="Santibanez J."/>
            <person name="Savard J."/>
            <person name="Scherer S.E."/>
            <person name="Schneider B."/>
            <person name="Sodergren E."/>
            <person name="Tautz D."/>
            <person name="Vattahil S."/>
            <person name="Villasana D."/>
            <person name="White C.S."/>
            <person name="Wright R."/>
            <person name="Park Y."/>
            <person name="Beeman R.W."/>
            <person name="Lord J."/>
            <person name="Oppert B."/>
            <person name="Lorenzen M."/>
            <person name="Brown S."/>
            <person name="Wang L."/>
            <person name="Savard J."/>
            <person name="Tautz D."/>
            <person name="Richards S."/>
            <person name="Weinstock G."/>
            <person name="Gibbs R.A."/>
            <person name="Liu Y."/>
            <person name="Worley K."/>
            <person name="Weinstock G."/>
            <person name="Elsik C.G."/>
            <person name="Reese J.T."/>
            <person name="Elhaik E."/>
            <person name="Landan G."/>
            <person name="Graur D."/>
            <person name="Arensburger P."/>
            <person name="Atkinson P."/>
            <person name="Beeman R.W."/>
            <person name="Beidler J."/>
            <person name="Brown S.J."/>
            <person name="Demuth J.P."/>
            <person name="Drury D.W."/>
            <person name="Du Y.Z."/>
            <person name="Fujiwara H."/>
            <person name="Lorenzen M."/>
            <person name="Maselli V."/>
            <person name="Osanai M."/>
            <person name="Park Y."/>
            <person name="Robertson H.M."/>
            <person name="Tu Z."/>
            <person name="Wang J.J."/>
            <person name="Wang S."/>
            <person name="Richards S."/>
            <person name="Song H."/>
            <person name="Zhang L."/>
            <person name="Sodergren E."/>
            <person name="Werner D."/>
            <person name="Stanke M."/>
            <person name="Morgenstern B."/>
            <person name="Solovyev V."/>
            <person name="Kosarev P."/>
            <person name="Brown G."/>
            <person name="Chen H.C."/>
            <person name="Ermolaeva O."/>
            <person name="Hlavina W."/>
            <person name="Kapustin Y."/>
            <person name="Kiryutin B."/>
            <person name="Kitts P."/>
            <person name="Maglott D."/>
            <person name="Pruitt K."/>
            <person name="Sapojnikov V."/>
            <person name="Souvorov A."/>
            <person name="Mackey A.J."/>
            <person name="Waterhouse R.M."/>
            <person name="Wyder S."/>
            <person name="Zdobnov E.M."/>
            <person name="Zdobnov E.M."/>
            <person name="Wyder S."/>
            <person name="Kriventseva E.V."/>
            <person name="Kadowaki T."/>
            <person name="Bork P."/>
            <person name="Aranda M."/>
            <person name="Bao R."/>
            <person name="Beermann A."/>
            <person name="Berns N."/>
            <person name="Bolognesi R."/>
            <person name="Bonneton F."/>
            <person name="Bopp D."/>
            <person name="Brown S.J."/>
            <person name="Bucher G."/>
            <person name="Butts T."/>
            <person name="Chaumot A."/>
            <person name="Denell R.E."/>
            <person name="Ferrier D.E."/>
            <person name="Friedrich M."/>
            <person name="Gordon C.M."/>
            <person name="Jindra M."/>
            <person name="Klingler M."/>
            <person name="Lan Q."/>
            <person name="Lattorff H.M."/>
            <person name="Laudet V."/>
            <person name="von Levetsow C."/>
            <person name="Liu Z."/>
            <person name="Lutz R."/>
            <person name="Lynch J.A."/>
            <person name="da Fonseca R.N."/>
            <person name="Posnien N."/>
            <person name="Reuter R."/>
            <person name="Roth S."/>
            <person name="Savard J."/>
            <person name="Schinko J.B."/>
            <person name="Schmitt C."/>
            <person name="Schoppmeier M."/>
            <person name="Schroder R."/>
            <person name="Shippy T.D."/>
            <person name="Simonnet F."/>
            <person name="Marques-Souza H."/>
            <person name="Tautz D."/>
            <person name="Tomoyasu Y."/>
            <person name="Trauner J."/>
            <person name="Van der Zee M."/>
            <person name="Vervoort M."/>
            <person name="Wittkopp N."/>
            <person name="Wimmer E.A."/>
            <person name="Yang X."/>
            <person name="Jones A.K."/>
            <person name="Sattelle D.B."/>
            <person name="Ebert P.R."/>
            <person name="Nelson D."/>
            <person name="Scott J.G."/>
            <person name="Beeman R.W."/>
            <person name="Muthukrishnan S."/>
            <person name="Kramer K.J."/>
            <person name="Arakane Y."/>
            <person name="Beeman R.W."/>
            <person name="Zhu Q."/>
            <person name="Hogenkamp D."/>
            <person name="Dixit R."/>
            <person name="Oppert B."/>
            <person name="Jiang H."/>
            <person name="Zou Z."/>
            <person name="Marshall J."/>
            <person name="Elpidina E."/>
            <person name="Vinokurov K."/>
            <person name="Oppert C."/>
            <person name="Zou Z."/>
            <person name="Evans J."/>
            <person name="Lu Z."/>
            <person name="Zhao P."/>
            <person name="Sumathipala N."/>
            <person name="Altincicek B."/>
            <person name="Vilcinskas A."/>
            <person name="Williams M."/>
            <person name="Hultmark D."/>
            <person name="Hetru C."/>
            <person name="Jiang H."/>
            <person name="Grimmelikhuijzen C.J."/>
            <person name="Hauser F."/>
            <person name="Cazzamali G."/>
            <person name="Williamson M."/>
            <person name="Park Y."/>
            <person name="Li B."/>
            <person name="Tanaka Y."/>
            <person name="Predel R."/>
            <person name="Neupert S."/>
            <person name="Schachtner J."/>
            <person name="Verleyen P."/>
            <person name="Raible F."/>
            <person name="Bork P."/>
            <person name="Friedrich M."/>
            <person name="Walden K.K."/>
            <person name="Robertson H.M."/>
            <person name="Angeli S."/>
            <person name="Foret S."/>
            <person name="Bucher G."/>
            <person name="Schuetz S."/>
            <person name="Maleszka R."/>
            <person name="Wimmer E.A."/>
            <person name="Beeman R.W."/>
            <person name="Lorenzen M."/>
            <person name="Tomoyasu Y."/>
            <person name="Miller S.C."/>
            <person name="Grossmann D."/>
            <person name="Bucher G."/>
        </authorList>
    </citation>
    <scope>NUCLEOTIDE SEQUENCE [LARGE SCALE GENOMIC DNA]</scope>
    <source>
        <strain evidence="10 11">Georgia GA2</strain>
    </source>
</reference>
<dbReference type="Pfam" id="PF01697">
    <property type="entry name" value="Glyco_transf_92"/>
    <property type="match status" value="1"/>
</dbReference>
<name>D2A5L1_TRICA</name>
<keyword evidence="11" id="KW-1185">Reference proteome</keyword>
<keyword evidence="3 8" id="KW-0328">Glycosyltransferase</keyword>
<feature type="chain" id="PRO_5003027519" description="Glycosyltransferase family 92 protein" evidence="9">
    <location>
        <begin position="23"/>
        <end position="489"/>
    </location>
</feature>
<dbReference type="EC" id="2.4.1.-" evidence="8"/>
<evidence type="ECO:0000256" key="7">
    <source>
        <dbReference type="ARBA" id="ARBA00023136"/>
    </source>
</evidence>
<evidence type="ECO:0000313" key="11">
    <source>
        <dbReference type="Proteomes" id="UP000007266"/>
    </source>
</evidence>
<evidence type="ECO:0000256" key="8">
    <source>
        <dbReference type="RuleBase" id="RU366017"/>
    </source>
</evidence>